<keyword evidence="2" id="KW-1185">Reference proteome</keyword>
<evidence type="ECO:0000313" key="2">
    <source>
        <dbReference type="Proteomes" id="UP001196413"/>
    </source>
</evidence>
<organism evidence="1 2">
    <name type="scientific">Parelaphostrongylus tenuis</name>
    <name type="common">Meningeal worm</name>
    <dbReference type="NCBI Taxonomy" id="148309"/>
    <lineage>
        <taxon>Eukaryota</taxon>
        <taxon>Metazoa</taxon>
        <taxon>Ecdysozoa</taxon>
        <taxon>Nematoda</taxon>
        <taxon>Chromadorea</taxon>
        <taxon>Rhabditida</taxon>
        <taxon>Rhabditina</taxon>
        <taxon>Rhabditomorpha</taxon>
        <taxon>Strongyloidea</taxon>
        <taxon>Metastrongylidae</taxon>
        <taxon>Parelaphostrongylus</taxon>
    </lineage>
</organism>
<dbReference type="EMBL" id="JAHQIW010001882">
    <property type="protein sequence ID" value="KAJ1353903.1"/>
    <property type="molecule type" value="Genomic_DNA"/>
</dbReference>
<evidence type="ECO:0000313" key="1">
    <source>
        <dbReference type="EMBL" id="KAJ1353903.1"/>
    </source>
</evidence>
<protein>
    <submittedName>
        <fullName evidence="1">Uncharacterized protein</fullName>
    </submittedName>
</protein>
<dbReference type="AlphaFoldDB" id="A0AAD5MBU8"/>
<proteinExistence type="predicted"/>
<name>A0AAD5MBU8_PARTN</name>
<sequence>EFCCATCRILNRGRADKTRPKRESHCRTVSTLIGEHGSFSFLLYTKITPF</sequence>
<comment type="caution">
    <text evidence="1">The sequence shown here is derived from an EMBL/GenBank/DDBJ whole genome shotgun (WGS) entry which is preliminary data.</text>
</comment>
<accession>A0AAD5MBU8</accession>
<reference evidence="1" key="1">
    <citation type="submission" date="2021-06" db="EMBL/GenBank/DDBJ databases">
        <title>Parelaphostrongylus tenuis whole genome reference sequence.</title>
        <authorList>
            <person name="Garwood T.J."/>
            <person name="Larsen P.A."/>
            <person name="Fountain-Jones N.M."/>
            <person name="Garbe J.R."/>
            <person name="Macchietto M.G."/>
            <person name="Kania S.A."/>
            <person name="Gerhold R.W."/>
            <person name="Richards J.E."/>
            <person name="Wolf T.M."/>
        </authorList>
    </citation>
    <scope>NUCLEOTIDE SEQUENCE</scope>
    <source>
        <strain evidence="1">MNPRO001-30</strain>
        <tissue evidence="1">Meninges</tissue>
    </source>
</reference>
<feature type="non-terminal residue" evidence="1">
    <location>
        <position position="1"/>
    </location>
</feature>
<gene>
    <name evidence="1" type="ORF">KIN20_010679</name>
</gene>
<dbReference type="Proteomes" id="UP001196413">
    <property type="component" value="Unassembled WGS sequence"/>
</dbReference>